<organism evidence="2 3">
    <name type="scientific">Amycolatopsis heterodermiae</name>
    <dbReference type="NCBI Taxonomy" id="3110235"/>
    <lineage>
        <taxon>Bacteria</taxon>
        <taxon>Bacillati</taxon>
        <taxon>Actinomycetota</taxon>
        <taxon>Actinomycetes</taxon>
        <taxon>Pseudonocardiales</taxon>
        <taxon>Pseudonocardiaceae</taxon>
        <taxon>Amycolatopsis</taxon>
    </lineage>
</organism>
<dbReference type="InterPro" id="IPR002645">
    <property type="entry name" value="STAS_dom"/>
</dbReference>
<evidence type="ECO:0000259" key="1">
    <source>
        <dbReference type="PROSITE" id="PS50801"/>
    </source>
</evidence>
<evidence type="ECO:0000313" key="3">
    <source>
        <dbReference type="Proteomes" id="UP001304298"/>
    </source>
</evidence>
<reference evidence="2 3" key="1">
    <citation type="submission" date="2023-12" db="EMBL/GenBank/DDBJ databases">
        <title>Amycolatopsis sp. V23-08.</title>
        <authorList>
            <person name="Somphong A."/>
        </authorList>
    </citation>
    <scope>NUCLEOTIDE SEQUENCE [LARGE SCALE GENOMIC DNA]</scope>
    <source>
        <strain evidence="2 3">V23-08</strain>
    </source>
</reference>
<comment type="caution">
    <text evidence="2">The sequence shown here is derived from an EMBL/GenBank/DDBJ whole genome shotgun (WGS) entry which is preliminary data.</text>
</comment>
<dbReference type="Proteomes" id="UP001304298">
    <property type="component" value="Unassembled WGS sequence"/>
</dbReference>
<dbReference type="Pfam" id="PF01740">
    <property type="entry name" value="STAS"/>
    <property type="match status" value="1"/>
</dbReference>
<proteinExistence type="predicted"/>
<protein>
    <submittedName>
        <fullName evidence="2">STAS domain-containing protein</fullName>
    </submittedName>
</protein>
<dbReference type="RefSeq" id="WP_323331267.1">
    <property type="nucleotide sequence ID" value="NZ_JAYFSI010000007.1"/>
</dbReference>
<dbReference type="EMBL" id="JAYFSI010000007">
    <property type="protein sequence ID" value="MEA5363517.1"/>
    <property type="molecule type" value="Genomic_DNA"/>
</dbReference>
<dbReference type="SUPFAM" id="SSF52091">
    <property type="entry name" value="SpoIIaa-like"/>
    <property type="match status" value="1"/>
</dbReference>
<feature type="domain" description="STAS" evidence="1">
    <location>
        <begin position="14"/>
        <end position="70"/>
    </location>
</feature>
<sequence>MTTALSLVLQERPDGTRLLAASGEIDISNAADLAKALEGALEGAPEGSNGRVTLDLTAVDYLDSAGIAVLFDHADHLELAATPLLMPVLTVSGLGDLAPIRESD</sequence>
<accession>A0ABU5RB92</accession>
<name>A0ABU5RB92_9PSEU</name>
<evidence type="ECO:0000313" key="2">
    <source>
        <dbReference type="EMBL" id="MEA5363517.1"/>
    </source>
</evidence>
<dbReference type="Gene3D" id="3.30.750.24">
    <property type="entry name" value="STAS domain"/>
    <property type="match status" value="1"/>
</dbReference>
<dbReference type="PROSITE" id="PS50801">
    <property type="entry name" value="STAS"/>
    <property type="match status" value="1"/>
</dbReference>
<dbReference type="CDD" id="cd07043">
    <property type="entry name" value="STAS_anti-anti-sigma_factors"/>
    <property type="match status" value="1"/>
</dbReference>
<keyword evidence="3" id="KW-1185">Reference proteome</keyword>
<dbReference type="InterPro" id="IPR036513">
    <property type="entry name" value="STAS_dom_sf"/>
</dbReference>
<gene>
    <name evidence="2" type="ORF">VA596_28575</name>
</gene>